<protein>
    <submittedName>
        <fullName evidence="1">Uncharacterized protein</fullName>
    </submittedName>
</protein>
<comment type="caution">
    <text evidence="1">The sequence shown here is derived from an EMBL/GenBank/DDBJ whole genome shotgun (WGS) entry which is preliminary data.</text>
</comment>
<keyword evidence="2" id="KW-1185">Reference proteome</keyword>
<dbReference type="AlphaFoldDB" id="A0A2P5AG34"/>
<organism evidence="1 2">
    <name type="scientific">Parasponia andersonii</name>
    <name type="common">Sponia andersonii</name>
    <dbReference type="NCBI Taxonomy" id="3476"/>
    <lineage>
        <taxon>Eukaryota</taxon>
        <taxon>Viridiplantae</taxon>
        <taxon>Streptophyta</taxon>
        <taxon>Embryophyta</taxon>
        <taxon>Tracheophyta</taxon>
        <taxon>Spermatophyta</taxon>
        <taxon>Magnoliopsida</taxon>
        <taxon>eudicotyledons</taxon>
        <taxon>Gunneridae</taxon>
        <taxon>Pentapetalae</taxon>
        <taxon>rosids</taxon>
        <taxon>fabids</taxon>
        <taxon>Rosales</taxon>
        <taxon>Cannabaceae</taxon>
        <taxon>Parasponia</taxon>
    </lineage>
</organism>
<reference evidence="2" key="1">
    <citation type="submission" date="2016-06" db="EMBL/GenBank/DDBJ databases">
        <title>Parallel loss of symbiosis genes in relatives of nitrogen-fixing non-legume Parasponia.</title>
        <authorList>
            <person name="Van Velzen R."/>
            <person name="Holmer R."/>
            <person name="Bu F."/>
            <person name="Rutten L."/>
            <person name="Van Zeijl A."/>
            <person name="Liu W."/>
            <person name="Santuari L."/>
            <person name="Cao Q."/>
            <person name="Sharma T."/>
            <person name="Shen D."/>
            <person name="Roswanjaya Y."/>
            <person name="Wardhani T."/>
            <person name="Kalhor M.S."/>
            <person name="Jansen J."/>
            <person name="Van den Hoogen J."/>
            <person name="Gungor B."/>
            <person name="Hartog M."/>
            <person name="Hontelez J."/>
            <person name="Verver J."/>
            <person name="Yang W.-C."/>
            <person name="Schijlen E."/>
            <person name="Repin R."/>
            <person name="Schilthuizen M."/>
            <person name="Schranz E."/>
            <person name="Heidstra R."/>
            <person name="Miyata K."/>
            <person name="Fedorova E."/>
            <person name="Kohlen W."/>
            <person name="Bisseling T."/>
            <person name="Smit S."/>
            <person name="Geurts R."/>
        </authorList>
    </citation>
    <scope>NUCLEOTIDE SEQUENCE [LARGE SCALE GENOMIC DNA]</scope>
    <source>
        <strain evidence="2">cv. WU1-14</strain>
    </source>
</reference>
<evidence type="ECO:0000313" key="1">
    <source>
        <dbReference type="EMBL" id="PON35501.1"/>
    </source>
</evidence>
<evidence type="ECO:0000313" key="2">
    <source>
        <dbReference type="Proteomes" id="UP000237105"/>
    </source>
</evidence>
<gene>
    <name evidence="1" type="ORF">PanWU01x14_335900</name>
</gene>
<proteinExistence type="predicted"/>
<dbReference type="OrthoDB" id="10531581at2759"/>
<dbReference type="Proteomes" id="UP000237105">
    <property type="component" value="Unassembled WGS sequence"/>
</dbReference>
<dbReference type="EMBL" id="JXTB01000610">
    <property type="protein sequence ID" value="PON35501.1"/>
    <property type="molecule type" value="Genomic_DNA"/>
</dbReference>
<name>A0A2P5AG34_PARAD</name>
<feature type="non-terminal residue" evidence="1">
    <location>
        <position position="1"/>
    </location>
</feature>
<sequence length="58" mass="6382">EKGNGDATLTLSNEHRFCSSPSKATICLKNEIAATFHECSLAGRSYFHFLILGIVRIL</sequence>
<accession>A0A2P5AG34</accession>